<dbReference type="RefSeq" id="WP_202996675.1">
    <property type="nucleotide sequence ID" value="NZ_JAENHO010000012.1"/>
</dbReference>
<evidence type="ECO:0000313" key="6">
    <source>
        <dbReference type="Proteomes" id="UP000598996"/>
    </source>
</evidence>
<dbReference type="GO" id="GO:0016787">
    <property type="term" value="F:hydrolase activity"/>
    <property type="evidence" value="ECO:0007669"/>
    <property type="project" value="UniProtKB-KW"/>
</dbReference>
<reference evidence="5 6" key="1">
    <citation type="submission" date="2021-01" db="EMBL/GenBank/DDBJ databases">
        <title>Actinoplanes sp. nov. LDG1-01 isolated from lichen.</title>
        <authorList>
            <person name="Saeng-In P."/>
            <person name="Phongsopitanun W."/>
            <person name="Kanchanasin P."/>
            <person name="Yuki M."/>
            <person name="Kudo T."/>
            <person name="Ohkuma M."/>
            <person name="Tanasupawat S."/>
        </authorList>
    </citation>
    <scope>NUCLEOTIDE SEQUENCE [LARGE SCALE GENOMIC DNA]</scope>
    <source>
        <strain evidence="5 6">LDG1-01</strain>
    </source>
</reference>
<evidence type="ECO:0000256" key="4">
    <source>
        <dbReference type="SAM" id="SignalP"/>
    </source>
</evidence>
<keyword evidence="6" id="KW-1185">Reference proteome</keyword>
<evidence type="ECO:0000313" key="5">
    <source>
        <dbReference type="EMBL" id="MBL7259994.1"/>
    </source>
</evidence>
<name>A0ABS1VZS8_9ACTN</name>
<feature type="signal peptide" evidence="4">
    <location>
        <begin position="1"/>
        <end position="19"/>
    </location>
</feature>
<keyword evidence="1 5" id="KW-0378">Hydrolase</keyword>
<accession>A0ABS1VZS8</accession>
<evidence type="ECO:0000256" key="3">
    <source>
        <dbReference type="ARBA" id="ARBA00023098"/>
    </source>
</evidence>
<proteinExistence type="predicted"/>
<keyword evidence="3" id="KW-0443">Lipid metabolism</keyword>
<keyword evidence="2" id="KW-0442">Lipid degradation</keyword>
<evidence type="ECO:0000256" key="1">
    <source>
        <dbReference type="ARBA" id="ARBA00022801"/>
    </source>
</evidence>
<dbReference type="SUPFAM" id="SSF53474">
    <property type="entry name" value="alpha/beta-Hydrolases"/>
    <property type="match status" value="1"/>
</dbReference>
<dbReference type="Proteomes" id="UP000598996">
    <property type="component" value="Unassembled WGS sequence"/>
</dbReference>
<dbReference type="PANTHER" id="PTHR10272">
    <property type="entry name" value="PLATELET-ACTIVATING FACTOR ACETYLHYDROLASE"/>
    <property type="match status" value="1"/>
</dbReference>
<evidence type="ECO:0000256" key="2">
    <source>
        <dbReference type="ARBA" id="ARBA00022963"/>
    </source>
</evidence>
<protein>
    <submittedName>
        <fullName evidence="5">Hydrolase</fullName>
    </submittedName>
</protein>
<feature type="chain" id="PRO_5046702868" evidence="4">
    <location>
        <begin position="20"/>
        <end position="409"/>
    </location>
</feature>
<dbReference type="Gene3D" id="3.40.50.1820">
    <property type="entry name" value="alpha/beta hydrolase"/>
    <property type="match status" value="1"/>
</dbReference>
<gene>
    <name evidence="5" type="ORF">JKJ07_37300</name>
</gene>
<keyword evidence="4" id="KW-0732">Signal</keyword>
<dbReference type="InterPro" id="IPR029058">
    <property type="entry name" value="AB_hydrolase_fold"/>
</dbReference>
<dbReference type="EMBL" id="JAENHO010000012">
    <property type="protein sequence ID" value="MBL7259994.1"/>
    <property type="molecule type" value="Genomic_DNA"/>
</dbReference>
<dbReference type="Pfam" id="PF03403">
    <property type="entry name" value="PAF-AH_p_II"/>
    <property type="match status" value="1"/>
</dbReference>
<sequence>MTIAALALAAALLPGPPTPAPSLPAPTSLRPSPPASAFAWPASVVPESSSPSAFGLADVDVQLTLPAPTGRHPVGTVSLHLIDSSRPDPWVPAEKRRELMAQIWYPAATVRGYPRADWVSPQIAARMAPSGSGAVLPVTHGHVGAPAAAGRRPVVLWSPGLGMERTSSTALVEELASQGFVVVTIDHTHDANFVEFPDGRLATLAIPIPATPAEEQTMLAKALAVRVADTRFVLDQLTQGRLVRSLPHGLAAALDLRRIGMAGHSMGGATAAEVMRVDPRVRAGANLDGTFFGSPLTTGLHRPFLMLGAGVDDSWTTMWGKLRGPRYWLQVDHTAHLSFTDLQTLLPQLGTPAPEREQLIGSIDGERSIAVQRPYVVAFFDRHLRHGDARLLAGPSPRFPEMRFYPNFP</sequence>
<dbReference type="PANTHER" id="PTHR10272:SF0">
    <property type="entry name" value="PLATELET-ACTIVATING FACTOR ACETYLHYDROLASE"/>
    <property type="match status" value="1"/>
</dbReference>
<comment type="caution">
    <text evidence="5">The sequence shown here is derived from an EMBL/GenBank/DDBJ whole genome shotgun (WGS) entry which is preliminary data.</text>
</comment>
<organism evidence="5 6">
    <name type="scientific">Paractinoplanes lichenicola</name>
    <dbReference type="NCBI Taxonomy" id="2802976"/>
    <lineage>
        <taxon>Bacteria</taxon>
        <taxon>Bacillati</taxon>
        <taxon>Actinomycetota</taxon>
        <taxon>Actinomycetes</taxon>
        <taxon>Micromonosporales</taxon>
        <taxon>Micromonosporaceae</taxon>
        <taxon>Paractinoplanes</taxon>
    </lineage>
</organism>